<keyword evidence="2" id="KW-1185">Reference proteome</keyword>
<reference evidence="1 2" key="1">
    <citation type="submission" date="2013-07" db="EMBL/GenBank/DDBJ databases">
        <title>The Genome Sequence of Cryptococcus heveanensis BCC8398.</title>
        <authorList>
            <consortium name="The Broad Institute Genome Sequencing Platform"/>
            <person name="Cuomo C."/>
            <person name="Litvintseva A."/>
            <person name="Chen Y."/>
            <person name="Heitman J."/>
            <person name="Sun S."/>
            <person name="Springer D."/>
            <person name="Dromer F."/>
            <person name="Young S.K."/>
            <person name="Zeng Q."/>
            <person name="Gargeya S."/>
            <person name="Fitzgerald M."/>
            <person name="Abouelleil A."/>
            <person name="Alvarado L."/>
            <person name="Berlin A.M."/>
            <person name="Chapman S.B."/>
            <person name="Dewar J."/>
            <person name="Goldberg J."/>
            <person name="Griggs A."/>
            <person name="Gujja S."/>
            <person name="Hansen M."/>
            <person name="Howarth C."/>
            <person name="Imamovic A."/>
            <person name="Larimer J."/>
            <person name="McCowan C."/>
            <person name="Murphy C."/>
            <person name="Pearson M."/>
            <person name="Priest M."/>
            <person name="Roberts A."/>
            <person name="Saif S."/>
            <person name="Shea T."/>
            <person name="Sykes S."/>
            <person name="Wortman J."/>
            <person name="Nusbaum C."/>
            <person name="Birren B."/>
        </authorList>
    </citation>
    <scope>NUCLEOTIDE SEQUENCE [LARGE SCALE GENOMIC DNA]</scope>
    <source>
        <strain evidence="1 2">BCC8398</strain>
    </source>
</reference>
<gene>
    <name evidence="1" type="ORF">I316_06673</name>
</gene>
<dbReference type="AlphaFoldDB" id="A0A1B9GL06"/>
<dbReference type="PANTHER" id="PTHR36223">
    <property type="entry name" value="BETA-LACTAMASE-TYPE TRANSPEPTIDASE FOLD DOMAIN CONTAINING PROTEIN"/>
    <property type="match status" value="1"/>
</dbReference>
<evidence type="ECO:0000313" key="1">
    <source>
        <dbReference type="EMBL" id="OCF31668.1"/>
    </source>
</evidence>
<dbReference type="EMBL" id="KV700132">
    <property type="protein sequence ID" value="OCF31668.1"/>
    <property type="molecule type" value="Genomic_DNA"/>
</dbReference>
<accession>A0A1B9GL06</accession>
<dbReference type="OrthoDB" id="2565086at2759"/>
<proteinExistence type="predicted"/>
<dbReference type="PANTHER" id="PTHR36223:SF5">
    <property type="entry name" value="BETA-LACTAMASE-TYPE TRANSPEPTIDASE FOLD DOMAIN CONTAINING PROTEIN"/>
    <property type="match status" value="1"/>
</dbReference>
<name>A0A1B9GL06_9TREE</name>
<sequence>MLSDGKGEGFEVGLHIDRLSAQDSLEIGAEVIFTRHEYEVKHHPAEDGKSAYTECFLETIHEPIRIAVSKLPTLKINSDWQCRCLIDGHDLSYPVWLKNSPYDRWKSIYEQDGDQYYQCSLQFSPIPTTDSVEQVTIKTTALENLGNIEISLERGWYIQSIPVGLTVSALTAGVADEKAKKRAVGVRLWCMLPYIVLTLTICSAGDRTVVSNKTRTSYTFLPHTYGETYYRFIFKYRPRIVLQKAHIIDEPELEQPAMPRKRKRAASPTVTLVDSEVEEDVKPLLAKRLKYLEVN</sequence>
<reference evidence="2" key="2">
    <citation type="submission" date="2013-12" db="EMBL/GenBank/DDBJ databases">
        <title>Evolution of pathogenesis and genome organization in the Tremellales.</title>
        <authorList>
            <person name="Cuomo C."/>
            <person name="Litvintseva A."/>
            <person name="Heitman J."/>
            <person name="Chen Y."/>
            <person name="Sun S."/>
            <person name="Springer D."/>
            <person name="Dromer F."/>
            <person name="Young S."/>
            <person name="Zeng Q."/>
            <person name="Chapman S."/>
            <person name="Gujja S."/>
            <person name="Saif S."/>
            <person name="Birren B."/>
        </authorList>
    </citation>
    <scope>NUCLEOTIDE SEQUENCE [LARGE SCALE GENOMIC DNA]</scope>
    <source>
        <strain evidence="2">BCC8398</strain>
    </source>
</reference>
<evidence type="ECO:0000313" key="2">
    <source>
        <dbReference type="Proteomes" id="UP000092666"/>
    </source>
</evidence>
<organism evidence="1 2">
    <name type="scientific">Kwoniella heveanensis BCC8398</name>
    <dbReference type="NCBI Taxonomy" id="1296120"/>
    <lineage>
        <taxon>Eukaryota</taxon>
        <taxon>Fungi</taxon>
        <taxon>Dikarya</taxon>
        <taxon>Basidiomycota</taxon>
        <taxon>Agaricomycotina</taxon>
        <taxon>Tremellomycetes</taxon>
        <taxon>Tremellales</taxon>
        <taxon>Cryptococcaceae</taxon>
        <taxon>Kwoniella</taxon>
    </lineage>
</organism>
<dbReference type="Proteomes" id="UP000092666">
    <property type="component" value="Unassembled WGS sequence"/>
</dbReference>
<protein>
    <submittedName>
        <fullName evidence="1">Uncharacterized protein</fullName>
    </submittedName>
</protein>